<organism evidence="1 2">
    <name type="scientific">Pistacia atlantica</name>
    <dbReference type="NCBI Taxonomy" id="434234"/>
    <lineage>
        <taxon>Eukaryota</taxon>
        <taxon>Viridiplantae</taxon>
        <taxon>Streptophyta</taxon>
        <taxon>Embryophyta</taxon>
        <taxon>Tracheophyta</taxon>
        <taxon>Spermatophyta</taxon>
        <taxon>Magnoliopsida</taxon>
        <taxon>eudicotyledons</taxon>
        <taxon>Gunneridae</taxon>
        <taxon>Pentapetalae</taxon>
        <taxon>rosids</taxon>
        <taxon>malvids</taxon>
        <taxon>Sapindales</taxon>
        <taxon>Anacardiaceae</taxon>
        <taxon>Pistacia</taxon>
    </lineage>
</organism>
<proteinExistence type="predicted"/>
<reference evidence="2" key="1">
    <citation type="journal article" date="2023" name="G3 (Bethesda)">
        <title>Genome assembly and association tests identify interacting loci associated with vigor, precocity, and sex in interspecific pistachio rootstocks.</title>
        <authorList>
            <person name="Palmer W."/>
            <person name="Jacygrad E."/>
            <person name="Sagayaradj S."/>
            <person name="Cavanaugh K."/>
            <person name="Han R."/>
            <person name="Bertier L."/>
            <person name="Beede B."/>
            <person name="Kafkas S."/>
            <person name="Golino D."/>
            <person name="Preece J."/>
            <person name="Michelmore R."/>
        </authorList>
    </citation>
    <scope>NUCLEOTIDE SEQUENCE [LARGE SCALE GENOMIC DNA]</scope>
</reference>
<name>A0ACC1A0H3_9ROSI</name>
<dbReference type="EMBL" id="CM047908">
    <property type="protein sequence ID" value="KAJ0080814.1"/>
    <property type="molecule type" value="Genomic_DNA"/>
</dbReference>
<keyword evidence="2" id="KW-1185">Reference proteome</keyword>
<comment type="caution">
    <text evidence="1">The sequence shown here is derived from an EMBL/GenBank/DDBJ whole genome shotgun (WGS) entry which is preliminary data.</text>
</comment>
<sequence length="196" mass="22628">MSSLTRLMASCIVSTPKPLSSASGFQWRRLIMSQTATRRIISAQNPVRCITNCELRNSTVFRRSGNYQPSIWDDDYLQSLTCHYTDKTGRFRESLCDDVKAIHSLYEAAYYGLEGESIMEEAFEFTTKRLKAPDNHALRLPLHWSAPRLEARRYVDVYETSEDKNPLLLKLAKLDFNIVQGTHQQELKDMSRLSKQ</sequence>
<evidence type="ECO:0000313" key="1">
    <source>
        <dbReference type="EMBL" id="KAJ0080814.1"/>
    </source>
</evidence>
<protein>
    <submittedName>
        <fullName evidence="1">Uncharacterized protein</fullName>
    </submittedName>
</protein>
<dbReference type="Proteomes" id="UP001164250">
    <property type="component" value="Chromosome 12"/>
</dbReference>
<gene>
    <name evidence="1" type="ORF">Patl1_10972</name>
</gene>
<accession>A0ACC1A0H3</accession>
<evidence type="ECO:0000313" key="2">
    <source>
        <dbReference type="Proteomes" id="UP001164250"/>
    </source>
</evidence>